<evidence type="ECO:0000256" key="2">
    <source>
        <dbReference type="ARBA" id="ARBA00022490"/>
    </source>
</evidence>
<dbReference type="Pfam" id="PF00308">
    <property type="entry name" value="Bac_DnaA"/>
    <property type="match status" value="1"/>
</dbReference>
<reference evidence="14 15" key="1">
    <citation type="submission" date="2006-11" db="EMBL/GenBank/DDBJ databases">
        <authorList>
            <consortium name="Laboratoire de Microbiologie (Universite Bourgogne)"/>
            <consortium name="GENOME Express"/>
            <consortium name="UMR Oenologie Ampelologie (Universite Bordeaux 2)"/>
            <person name="Guzzo J."/>
        </authorList>
    </citation>
    <scope>NUCLEOTIDE SEQUENCE [LARGE SCALE GENOMIC DNA]</scope>
    <source>
        <strain evidence="14 15">ATCC BAA-1163</strain>
    </source>
</reference>
<comment type="similarity">
    <text evidence="1 8 11">Belongs to the DnaA family.</text>
</comment>
<dbReference type="FunFam" id="1.10.1750.10:FF:000002">
    <property type="entry name" value="Chromosomal replication initiator protein DnaA"/>
    <property type="match status" value="1"/>
</dbReference>
<dbReference type="GO" id="GO:0006270">
    <property type="term" value="P:DNA replication initiation"/>
    <property type="evidence" value="ECO:0007669"/>
    <property type="project" value="UniProtKB-UniRule"/>
</dbReference>
<dbReference type="InterPro" id="IPR013317">
    <property type="entry name" value="DnaA_dom"/>
</dbReference>
<dbReference type="CDD" id="cd00009">
    <property type="entry name" value="AAA"/>
    <property type="match status" value="1"/>
</dbReference>
<dbReference type="PANTHER" id="PTHR30050">
    <property type="entry name" value="CHROMOSOMAL REPLICATION INITIATOR PROTEIN DNAA"/>
    <property type="match status" value="1"/>
</dbReference>
<evidence type="ECO:0000313" key="14">
    <source>
        <dbReference type="EMBL" id="EAV38884.1"/>
    </source>
</evidence>
<evidence type="ECO:0000256" key="8">
    <source>
        <dbReference type="HAMAP-Rule" id="MF_00377"/>
    </source>
</evidence>
<feature type="binding site" evidence="8">
    <location>
        <position position="176"/>
    </location>
    <ligand>
        <name>ATP</name>
        <dbReference type="ChEBI" id="CHEBI:30616"/>
    </ligand>
</feature>
<evidence type="ECO:0000256" key="7">
    <source>
        <dbReference type="ARBA" id="ARBA00023125"/>
    </source>
</evidence>
<feature type="region of interest" description="Domain III, AAA+ region" evidence="8">
    <location>
        <begin position="129"/>
        <end position="345"/>
    </location>
</feature>
<keyword evidence="2 8" id="KW-0963">Cytoplasm</keyword>
<dbReference type="Gene3D" id="1.10.1750.10">
    <property type="match status" value="1"/>
</dbReference>
<dbReference type="Gene3D" id="1.10.8.60">
    <property type="match status" value="1"/>
</dbReference>
<evidence type="ECO:0000256" key="1">
    <source>
        <dbReference type="ARBA" id="ARBA00006583"/>
    </source>
</evidence>
<protein>
    <recommendedName>
        <fullName evidence="8 9">Chromosomal replication initiator protein DnaA</fullName>
    </recommendedName>
</protein>
<dbReference type="SUPFAM" id="SSF48295">
    <property type="entry name" value="TrpR-like"/>
    <property type="match status" value="1"/>
</dbReference>
<dbReference type="PRINTS" id="PR00051">
    <property type="entry name" value="DNAA"/>
</dbReference>
<dbReference type="InterPro" id="IPR038454">
    <property type="entry name" value="DnaA_N_sf"/>
</dbReference>
<accession>A0NL16</accession>
<feature type="region of interest" description="Domain I, interacts with DnaA modulators" evidence="8">
    <location>
        <begin position="1"/>
        <end position="110"/>
    </location>
</feature>
<dbReference type="InterPro" id="IPR010921">
    <property type="entry name" value="Trp_repressor/repl_initiator"/>
</dbReference>
<sequence>MKITLCSRLISLVGKNMKDSYFDLNTFGKGIQGRFAANMGETAYENWIKPVRAVKVDLANRTVELQAPSDIVMQAWDNGNYTAKFMEYAYDVAHDFFKPELKVIKVVANPVNNQKSNQSNGNFVATDYQLNQNFTFDTWVIGDANELATSAAMAVSEQPGRQYNPLLIYGSSGLGKTHLMEAIGNRLKELQPDAIVRYITTDDFMNDWVNAISKKTTTDFTSTYENVDLLLVDDIQMLQGKDRFQEEFFNIFNKITKSQKQIVMTSDVLPKDIPGLNARLVSRFMQGVAYDIQKPDFPTRLAILKNKSEEVGISIDNQTLTLIAEQIDTNVRELEGAFNTLTLMARAGRPINVSNAQKILEHLNITRQKVITLPDIQKTVADDYNVSINDLIGKKRNSDIVLPRQVAMYLIRTLTDTSLPKIGQAFGGRDHTTVMHGTEKIADLIETDYALKQRIENLSTKIKEKS</sequence>
<dbReference type="InterPro" id="IPR003593">
    <property type="entry name" value="AAA+_ATPase"/>
</dbReference>
<feature type="domain" description="AAA+ ATPase" evidence="12">
    <location>
        <begin position="162"/>
        <end position="293"/>
    </location>
</feature>
<feature type="domain" description="Chromosomal replication initiator DnaA C-terminal" evidence="13">
    <location>
        <begin position="372"/>
        <end position="441"/>
    </location>
</feature>
<feature type="region of interest" description="Domain IV, binds dsDNA" evidence="8">
    <location>
        <begin position="346"/>
        <end position="466"/>
    </location>
</feature>
<comment type="subunit">
    <text evidence="8">Oligomerizes as a right-handed, spiral filament on DNA at oriC.</text>
</comment>
<keyword evidence="4 8" id="KW-0547">Nucleotide-binding</keyword>
<evidence type="ECO:0000259" key="13">
    <source>
        <dbReference type="SMART" id="SM00760"/>
    </source>
</evidence>
<organism evidence="14 15">
    <name type="scientific">Oenococcus oeni ATCC BAA-1163</name>
    <dbReference type="NCBI Taxonomy" id="379360"/>
    <lineage>
        <taxon>Bacteria</taxon>
        <taxon>Bacillati</taxon>
        <taxon>Bacillota</taxon>
        <taxon>Bacilli</taxon>
        <taxon>Lactobacillales</taxon>
        <taxon>Lactobacillaceae</taxon>
        <taxon>Oenococcus</taxon>
    </lineage>
</organism>
<proteinExistence type="inferred from homology"/>
<comment type="function">
    <text evidence="8 10">Plays an essential role in the initiation and regulation of chromosomal replication. ATP-DnaA binds to the origin of replication (oriC) to initiate formation of the DNA replication initiation complex once per cell cycle. Binds the DnaA box (a 9 base pair repeat at the origin) and separates the double-stranded (ds)DNA. Forms a right-handed helical filament on oriC DNA; dsDNA binds to the exterior of the filament while single-stranded (ss)DNA is stabiized in the filament's interior. The ATP-DnaA-oriC complex binds and stabilizes one strand of the AT-rich DNA unwinding element (DUE), permitting loading of DNA polymerase. After initiation quickly degrades to an ADP-DnaA complex that is not apt for DNA replication. Binds acidic phospholipids.</text>
</comment>
<comment type="domain">
    <text evidence="8">Domain I is involved in oligomerization and binding regulators, domain II is flexibile and of varying length in different bacteria, domain III forms the AAA+ region, while domain IV binds dsDNA.</text>
</comment>
<dbReference type="InterPro" id="IPR018312">
    <property type="entry name" value="Chromosome_initiator_DnaA_CS"/>
</dbReference>
<dbReference type="GO" id="GO:0008289">
    <property type="term" value="F:lipid binding"/>
    <property type="evidence" value="ECO:0007669"/>
    <property type="project" value="UniProtKB-KW"/>
</dbReference>
<gene>
    <name evidence="8 14" type="primary">dnaA</name>
    <name evidence="14" type="ORF">OENOO_65087</name>
</gene>
<keyword evidence="5 8" id="KW-0067">ATP-binding</keyword>
<feature type="binding site" evidence="8">
    <location>
        <position position="175"/>
    </location>
    <ligand>
        <name>ATP</name>
        <dbReference type="ChEBI" id="CHEBI:30616"/>
    </ligand>
</feature>
<dbReference type="SMART" id="SM00760">
    <property type="entry name" value="Bac_DnaA_C"/>
    <property type="match status" value="1"/>
</dbReference>
<comment type="subcellular location">
    <subcellularLocation>
        <location evidence="8">Cytoplasm</location>
    </subcellularLocation>
</comment>
<evidence type="ECO:0000256" key="4">
    <source>
        <dbReference type="ARBA" id="ARBA00022741"/>
    </source>
</evidence>
<evidence type="ECO:0000256" key="5">
    <source>
        <dbReference type="ARBA" id="ARBA00022840"/>
    </source>
</evidence>
<dbReference type="Gene3D" id="3.40.50.300">
    <property type="entry name" value="P-loop containing nucleotide triphosphate hydrolases"/>
    <property type="match status" value="1"/>
</dbReference>
<dbReference type="GO" id="GO:0005886">
    <property type="term" value="C:plasma membrane"/>
    <property type="evidence" value="ECO:0007669"/>
    <property type="project" value="TreeGrafter"/>
</dbReference>
<evidence type="ECO:0000256" key="11">
    <source>
        <dbReference type="RuleBase" id="RU004227"/>
    </source>
</evidence>
<comment type="caution">
    <text evidence="14">The sequence shown here is derived from an EMBL/GenBank/DDBJ whole genome shotgun (WGS) entry which is preliminary data.</text>
</comment>
<keyword evidence="6 8" id="KW-0446">Lipid-binding</keyword>
<feature type="binding site" evidence="8">
    <location>
        <position position="177"/>
    </location>
    <ligand>
        <name>ATP</name>
        <dbReference type="ChEBI" id="CHEBI:30616"/>
    </ligand>
</feature>
<comment type="caution">
    <text evidence="8">Lacks conserved residue(s) required for the propagation of feature annotation.</text>
</comment>
<dbReference type="InterPro" id="IPR001957">
    <property type="entry name" value="Chromosome_initiator_DnaA"/>
</dbReference>
<dbReference type="HAMAP" id="MF_00377">
    <property type="entry name" value="DnaA_bact"/>
    <property type="match status" value="1"/>
</dbReference>
<dbReference type="Pfam" id="PF08299">
    <property type="entry name" value="Bac_DnaA_C"/>
    <property type="match status" value="1"/>
</dbReference>
<dbReference type="InterPro" id="IPR027417">
    <property type="entry name" value="P-loop_NTPase"/>
</dbReference>
<dbReference type="CDD" id="cd06571">
    <property type="entry name" value="Bac_DnaA_C"/>
    <property type="match status" value="1"/>
</dbReference>
<dbReference type="AlphaFoldDB" id="A0NL16"/>
<dbReference type="EMBL" id="AAUV01000060">
    <property type="protein sequence ID" value="EAV38884.1"/>
    <property type="molecule type" value="Genomic_DNA"/>
</dbReference>
<evidence type="ECO:0000313" key="15">
    <source>
        <dbReference type="Proteomes" id="UP000003346"/>
    </source>
</evidence>
<dbReference type="SUPFAM" id="SSF52540">
    <property type="entry name" value="P-loop containing nucleoside triphosphate hydrolases"/>
    <property type="match status" value="1"/>
</dbReference>
<feature type="binding site" evidence="8">
    <location>
        <position position="173"/>
    </location>
    <ligand>
        <name>ATP</name>
        <dbReference type="ChEBI" id="CHEBI:30616"/>
    </ligand>
</feature>
<evidence type="ECO:0000256" key="9">
    <source>
        <dbReference type="NCBIfam" id="TIGR00362"/>
    </source>
</evidence>
<dbReference type="GO" id="GO:0005737">
    <property type="term" value="C:cytoplasm"/>
    <property type="evidence" value="ECO:0007669"/>
    <property type="project" value="UniProtKB-SubCell"/>
</dbReference>
<keyword evidence="3 8" id="KW-0235">DNA replication</keyword>
<keyword evidence="7 8" id="KW-0238">DNA-binding</keyword>
<dbReference type="SMART" id="SM00382">
    <property type="entry name" value="AAA"/>
    <property type="match status" value="1"/>
</dbReference>
<dbReference type="GO" id="GO:0005524">
    <property type="term" value="F:ATP binding"/>
    <property type="evidence" value="ECO:0007669"/>
    <property type="project" value="UniProtKB-UniRule"/>
</dbReference>
<dbReference type="GO" id="GO:0003688">
    <property type="term" value="F:DNA replication origin binding"/>
    <property type="evidence" value="ECO:0007669"/>
    <property type="project" value="UniProtKB-UniRule"/>
</dbReference>
<dbReference type="InterPro" id="IPR020591">
    <property type="entry name" value="Chromosome_initiator_DnaA-like"/>
</dbReference>
<evidence type="ECO:0000259" key="12">
    <source>
        <dbReference type="SMART" id="SM00382"/>
    </source>
</evidence>
<dbReference type="HOGENOM" id="CLU_026910_3_1_9"/>
<name>A0NL16_OENOE</name>
<evidence type="ECO:0000256" key="10">
    <source>
        <dbReference type="RuleBase" id="RU000577"/>
    </source>
</evidence>
<dbReference type="PANTHER" id="PTHR30050:SF2">
    <property type="entry name" value="CHROMOSOMAL REPLICATION INITIATOR PROTEIN DNAA"/>
    <property type="match status" value="1"/>
</dbReference>
<dbReference type="NCBIfam" id="TIGR00362">
    <property type="entry name" value="DnaA"/>
    <property type="match status" value="1"/>
</dbReference>
<dbReference type="FunFam" id="3.40.50.300:FF:000668">
    <property type="entry name" value="Chromosomal replication initiator protein DnaA"/>
    <property type="match status" value="1"/>
</dbReference>
<evidence type="ECO:0000256" key="3">
    <source>
        <dbReference type="ARBA" id="ARBA00022705"/>
    </source>
</evidence>
<dbReference type="PROSITE" id="PS01008">
    <property type="entry name" value="DNAA"/>
    <property type="match status" value="1"/>
</dbReference>
<dbReference type="Proteomes" id="UP000003346">
    <property type="component" value="Unassembled WGS sequence"/>
</dbReference>
<dbReference type="InterPro" id="IPR013159">
    <property type="entry name" value="DnaA_C"/>
</dbReference>
<dbReference type="Gene3D" id="3.30.300.180">
    <property type="match status" value="1"/>
</dbReference>
<dbReference type="GO" id="GO:0006275">
    <property type="term" value="P:regulation of DNA replication"/>
    <property type="evidence" value="ECO:0007669"/>
    <property type="project" value="UniProtKB-UniRule"/>
</dbReference>
<evidence type="ECO:0000256" key="6">
    <source>
        <dbReference type="ARBA" id="ARBA00023121"/>
    </source>
</evidence>